<feature type="transmembrane region" description="Helical" evidence="6">
    <location>
        <begin position="139"/>
        <end position="158"/>
    </location>
</feature>
<proteinExistence type="predicted"/>
<feature type="transmembrane region" description="Helical" evidence="6">
    <location>
        <begin position="405"/>
        <end position="427"/>
    </location>
</feature>
<organism evidence="8 9">
    <name type="scientific">Haladaptatus litoreus</name>
    <dbReference type="NCBI Taxonomy" id="553468"/>
    <lineage>
        <taxon>Archaea</taxon>
        <taxon>Methanobacteriati</taxon>
        <taxon>Methanobacteriota</taxon>
        <taxon>Stenosarchaea group</taxon>
        <taxon>Halobacteria</taxon>
        <taxon>Halobacteriales</taxon>
        <taxon>Haladaptataceae</taxon>
        <taxon>Haladaptatus</taxon>
    </lineage>
</organism>
<accession>A0A1N7EGW9</accession>
<feature type="transmembrane region" description="Helical" evidence="6">
    <location>
        <begin position="71"/>
        <end position="91"/>
    </location>
</feature>
<evidence type="ECO:0000313" key="9">
    <source>
        <dbReference type="Proteomes" id="UP000186914"/>
    </source>
</evidence>
<dbReference type="Gene3D" id="1.20.1250.20">
    <property type="entry name" value="MFS general substrate transporter like domains"/>
    <property type="match status" value="2"/>
</dbReference>
<evidence type="ECO:0000256" key="1">
    <source>
        <dbReference type="ARBA" id="ARBA00004651"/>
    </source>
</evidence>
<feature type="transmembrane region" description="Helical" evidence="6">
    <location>
        <begin position="370"/>
        <end position="393"/>
    </location>
</feature>
<feature type="transmembrane region" description="Helical" evidence="6">
    <location>
        <begin position="433"/>
        <end position="451"/>
    </location>
</feature>
<dbReference type="InterPro" id="IPR036259">
    <property type="entry name" value="MFS_trans_sf"/>
</dbReference>
<dbReference type="GO" id="GO:0005886">
    <property type="term" value="C:plasma membrane"/>
    <property type="evidence" value="ECO:0007669"/>
    <property type="project" value="UniProtKB-SubCell"/>
</dbReference>
<comment type="subcellular location">
    <subcellularLocation>
        <location evidence="1">Cell membrane</location>
        <topology evidence="1">Multi-pass membrane protein</topology>
    </subcellularLocation>
</comment>
<evidence type="ECO:0000256" key="4">
    <source>
        <dbReference type="ARBA" id="ARBA00022989"/>
    </source>
</evidence>
<feature type="transmembrane region" description="Helical" evidence="6">
    <location>
        <begin position="306"/>
        <end position="326"/>
    </location>
</feature>
<feature type="domain" description="Major facilitator superfamily (MFS) profile" evidence="7">
    <location>
        <begin position="70"/>
        <end position="457"/>
    </location>
</feature>
<feature type="transmembrane region" description="Helical" evidence="6">
    <location>
        <begin position="271"/>
        <end position="294"/>
    </location>
</feature>
<protein>
    <submittedName>
        <fullName evidence="8">Predicted arabinose efflux permease, MFS family</fullName>
    </submittedName>
</protein>
<evidence type="ECO:0000259" key="7">
    <source>
        <dbReference type="PROSITE" id="PS50850"/>
    </source>
</evidence>
<keyword evidence="9" id="KW-1185">Reference proteome</keyword>
<gene>
    <name evidence="8" type="ORF">SAMN05421858_4223</name>
</gene>
<keyword evidence="2" id="KW-1003">Cell membrane</keyword>
<reference evidence="9" key="1">
    <citation type="submission" date="2017-01" db="EMBL/GenBank/DDBJ databases">
        <authorList>
            <person name="Varghese N."/>
            <person name="Submissions S."/>
        </authorList>
    </citation>
    <scope>NUCLEOTIDE SEQUENCE [LARGE SCALE GENOMIC DNA]</scope>
    <source>
        <strain evidence="9">CGMCC 1.7737</strain>
    </source>
</reference>
<keyword evidence="5 6" id="KW-0472">Membrane</keyword>
<dbReference type="Pfam" id="PF07690">
    <property type="entry name" value="MFS_1"/>
    <property type="match status" value="1"/>
</dbReference>
<dbReference type="InterPro" id="IPR020846">
    <property type="entry name" value="MFS_dom"/>
</dbReference>
<sequence length="457" mass="48026">MQPLSTTWCSQQQFGSASSCEYIAQIHCLCLPRVFEFLSLRRNRKGLTTLREPSTQTVSDRPTTGASQRETLGLLIGFFLLSTAAAAYEIAPASILPVIQESLKLKASTAGWLVSIMYATAVVTSVPAGIAIDRFSVRRMIIFGTVALVVAGVWGWYAATAGTFLWLLVSRVLGGVAYVIFWNAGANVVGSAVASHHRATVVGVFTASAPVGFALGQFGSPLIATIAGWPAILPLYAAMGVVGVTIFLLATRRHVPGVNASAPDRTTLRKLFTNQAVWIVCVLCFLAYSLYLFVNTWLPSYLVNRFGISLAASGLLTALFPAIGALGRSSSGVVSDRVFGGERRPVVVSSFVVATPVVVAFAFVSQLWLVGGAVVVVGFAIQLVTGLLFSYIVELVPPPVRTTAVSLLTSVGLLGAFAAPIAAGTIIDRAGYGPAFLVAGGVAFIGVLLALRAPEPK</sequence>
<dbReference type="PANTHER" id="PTHR43124">
    <property type="entry name" value="PURINE EFFLUX PUMP PBUE"/>
    <property type="match status" value="1"/>
</dbReference>
<dbReference type="GO" id="GO:0022857">
    <property type="term" value="F:transmembrane transporter activity"/>
    <property type="evidence" value="ECO:0007669"/>
    <property type="project" value="InterPro"/>
</dbReference>
<dbReference type="PROSITE" id="PS50850">
    <property type="entry name" value="MFS"/>
    <property type="match status" value="1"/>
</dbReference>
<evidence type="ECO:0000256" key="3">
    <source>
        <dbReference type="ARBA" id="ARBA00022692"/>
    </source>
</evidence>
<feature type="transmembrane region" description="Helical" evidence="6">
    <location>
        <begin position="111"/>
        <end position="132"/>
    </location>
</feature>
<dbReference type="AlphaFoldDB" id="A0A1N7EGW9"/>
<keyword evidence="4 6" id="KW-1133">Transmembrane helix</keyword>
<name>A0A1N7EGW9_9EURY</name>
<dbReference type="SUPFAM" id="SSF103473">
    <property type="entry name" value="MFS general substrate transporter"/>
    <property type="match status" value="1"/>
</dbReference>
<evidence type="ECO:0000313" key="8">
    <source>
        <dbReference type="EMBL" id="SIR87238.1"/>
    </source>
</evidence>
<keyword evidence="3 6" id="KW-0812">Transmembrane</keyword>
<dbReference type="InterPro" id="IPR050189">
    <property type="entry name" value="MFS_Efflux_Transporters"/>
</dbReference>
<evidence type="ECO:0000256" key="2">
    <source>
        <dbReference type="ARBA" id="ARBA00022475"/>
    </source>
</evidence>
<feature type="transmembrane region" description="Helical" evidence="6">
    <location>
        <begin position="346"/>
        <end position="364"/>
    </location>
</feature>
<feature type="transmembrane region" description="Helical" evidence="6">
    <location>
        <begin position="164"/>
        <end position="189"/>
    </location>
</feature>
<feature type="transmembrane region" description="Helical" evidence="6">
    <location>
        <begin position="231"/>
        <end position="250"/>
    </location>
</feature>
<dbReference type="Proteomes" id="UP000186914">
    <property type="component" value="Unassembled WGS sequence"/>
</dbReference>
<evidence type="ECO:0000256" key="5">
    <source>
        <dbReference type="ARBA" id="ARBA00023136"/>
    </source>
</evidence>
<dbReference type="PANTHER" id="PTHR43124:SF3">
    <property type="entry name" value="CHLORAMPHENICOL EFFLUX PUMP RV0191"/>
    <property type="match status" value="1"/>
</dbReference>
<feature type="transmembrane region" description="Helical" evidence="6">
    <location>
        <begin position="201"/>
        <end position="219"/>
    </location>
</feature>
<dbReference type="EMBL" id="FTNO01000006">
    <property type="protein sequence ID" value="SIR87238.1"/>
    <property type="molecule type" value="Genomic_DNA"/>
</dbReference>
<evidence type="ECO:0000256" key="6">
    <source>
        <dbReference type="SAM" id="Phobius"/>
    </source>
</evidence>
<dbReference type="OrthoDB" id="204048at2157"/>
<dbReference type="InterPro" id="IPR011701">
    <property type="entry name" value="MFS"/>
</dbReference>